<geneLocation type="plasmid" evidence="14">
    <name>unnamed1</name>
</geneLocation>
<evidence type="ECO:0000256" key="7">
    <source>
        <dbReference type="ARBA" id="ARBA00023154"/>
    </source>
</evidence>
<keyword evidence="2" id="KW-0028">Amino-acid biosynthesis</keyword>
<dbReference type="Pfam" id="PF05173">
    <property type="entry name" value="DapB_C"/>
    <property type="match status" value="1"/>
</dbReference>
<dbReference type="EC" id="1.17.1.8" evidence="9"/>
<sequence length="222" mass="22519">MRVVVHGARGKVGAALVAQIAEAGDLQLGEAIGGRGDLPGARFSGEVVIDFSSPQGTAALLDALAGNPLPVVIGTTGFDEAGAARIAAAAVERPLLVAPNFTLGFEPFRSAARALAAALPGAGLIVGEVYNAAKKPAPSGTTQDLVRALTTAARRPETEIGRVGDTPGINTVTLDLGVSRIDLTLTVQSRAAYAAGALAAARWLIGRPAGLYSPTDMFRSLQ</sequence>
<reference evidence="14" key="1">
    <citation type="submission" date="2023-02" db="EMBL/GenBank/DDBJ databases">
        <title>Description and genomic characterization of Salipiger bruguierae sp. nov., isolated from the sediment of mangrove plant Bruguiera sexangula.</title>
        <authorList>
            <person name="Long M."/>
        </authorList>
    </citation>
    <scope>NUCLEOTIDE SEQUENCE</scope>
    <source>
        <strain evidence="14">H15</strain>
        <plasmid evidence="14">unnamed1</plasmid>
    </source>
</reference>
<evidence type="ECO:0000256" key="4">
    <source>
        <dbReference type="ARBA" id="ARBA00022915"/>
    </source>
</evidence>
<evidence type="ECO:0000256" key="2">
    <source>
        <dbReference type="ARBA" id="ARBA00022605"/>
    </source>
</evidence>
<dbReference type="PANTHER" id="PTHR20836">
    <property type="entry name" value="DIHYDRODIPICOLINATE REDUCTASE"/>
    <property type="match status" value="1"/>
</dbReference>
<accession>A0AAU8AQ11</accession>
<dbReference type="RefSeq" id="WP_353475957.1">
    <property type="nucleotide sequence ID" value="NZ_CP123386.1"/>
</dbReference>
<comment type="similarity">
    <text evidence="1">Belongs to the DapB family.</text>
</comment>
<keyword evidence="4" id="KW-0220">Diaminopimelate biosynthesis</keyword>
<dbReference type="PANTHER" id="PTHR20836:SF0">
    <property type="entry name" value="4-HYDROXY-TETRAHYDRODIPICOLINATE REDUCTASE 1, CHLOROPLASTIC-RELATED"/>
    <property type="match status" value="1"/>
</dbReference>
<comment type="catalytic activity">
    <reaction evidence="10">
        <text>(S)-2,3,4,5-tetrahydrodipicolinate + NADP(+) + H2O = (2S,4S)-4-hydroxy-2,3,4,5-tetrahydrodipicolinate + NADPH + H(+)</text>
        <dbReference type="Rhea" id="RHEA:35331"/>
        <dbReference type="ChEBI" id="CHEBI:15377"/>
        <dbReference type="ChEBI" id="CHEBI:15378"/>
        <dbReference type="ChEBI" id="CHEBI:16845"/>
        <dbReference type="ChEBI" id="CHEBI:57783"/>
        <dbReference type="ChEBI" id="CHEBI:58349"/>
        <dbReference type="ChEBI" id="CHEBI:67139"/>
        <dbReference type="EC" id="1.17.1.8"/>
    </reaction>
</comment>
<dbReference type="InterPro" id="IPR036291">
    <property type="entry name" value="NAD(P)-bd_dom_sf"/>
</dbReference>
<keyword evidence="7" id="KW-0457">Lysine biosynthesis</keyword>
<keyword evidence="14" id="KW-0614">Plasmid</keyword>
<dbReference type="InterPro" id="IPR000846">
    <property type="entry name" value="DapB_N"/>
</dbReference>
<evidence type="ECO:0000256" key="8">
    <source>
        <dbReference type="ARBA" id="ARBA00037922"/>
    </source>
</evidence>
<dbReference type="InterPro" id="IPR022663">
    <property type="entry name" value="DapB_C"/>
</dbReference>
<dbReference type="GO" id="GO:0008839">
    <property type="term" value="F:4-hydroxy-tetrahydrodipicolinate reductase"/>
    <property type="evidence" value="ECO:0007669"/>
    <property type="project" value="UniProtKB-EC"/>
</dbReference>
<evidence type="ECO:0000259" key="13">
    <source>
        <dbReference type="Pfam" id="PF05173"/>
    </source>
</evidence>
<dbReference type="InterPro" id="IPR023940">
    <property type="entry name" value="DHDPR_bac"/>
</dbReference>
<evidence type="ECO:0000313" key="14">
    <source>
        <dbReference type="EMBL" id="XCC97066.1"/>
    </source>
</evidence>
<feature type="domain" description="Dihydrodipicolinate reductase C-terminal" evidence="13">
    <location>
        <begin position="110"/>
        <end position="217"/>
    </location>
</feature>
<comment type="pathway">
    <text evidence="8">Amino-acid biosynthesis; L-lysine biosynthesis via DAP pathway; (S)-tetrahydrodipicolinate from L-aspartate: step 4/4.</text>
</comment>
<evidence type="ECO:0000256" key="6">
    <source>
        <dbReference type="ARBA" id="ARBA00023027"/>
    </source>
</evidence>
<evidence type="ECO:0000256" key="9">
    <source>
        <dbReference type="ARBA" id="ARBA00038983"/>
    </source>
</evidence>
<keyword evidence="5" id="KW-0560">Oxidoreductase</keyword>
<evidence type="ECO:0000256" key="10">
    <source>
        <dbReference type="ARBA" id="ARBA00049080"/>
    </source>
</evidence>
<evidence type="ECO:0000259" key="12">
    <source>
        <dbReference type="Pfam" id="PF01113"/>
    </source>
</evidence>
<dbReference type="EMBL" id="CP123386">
    <property type="protein sequence ID" value="XCC97066.1"/>
    <property type="molecule type" value="Genomic_DNA"/>
</dbReference>
<evidence type="ECO:0000256" key="1">
    <source>
        <dbReference type="ARBA" id="ARBA00006642"/>
    </source>
</evidence>
<evidence type="ECO:0000256" key="5">
    <source>
        <dbReference type="ARBA" id="ARBA00023002"/>
    </source>
</evidence>
<dbReference type="Gene3D" id="3.30.360.10">
    <property type="entry name" value="Dihydrodipicolinate Reductase, domain 2"/>
    <property type="match status" value="1"/>
</dbReference>
<dbReference type="Pfam" id="PF01113">
    <property type="entry name" value="DapB_N"/>
    <property type="match status" value="1"/>
</dbReference>
<keyword evidence="3" id="KW-0521">NADP</keyword>
<comment type="catalytic activity">
    <reaction evidence="11">
        <text>(S)-2,3,4,5-tetrahydrodipicolinate + NAD(+) + H2O = (2S,4S)-4-hydroxy-2,3,4,5-tetrahydrodipicolinate + NADH + H(+)</text>
        <dbReference type="Rhea" id="RHEA:35323"/>
        <dbReference type="ChEBI" id="CHEBI:15377"/>
        <dbReference type="ChEBI" id="CHEBI:15378"/>
        <dbReference type="ChEBI" id="CHEBI:16845"/>
        <dbReference type="ChEBI" id="CHEBI:57540"/>
        <dbReference type="ChEBI" id="CHEBI:57945"/>
        <dbReference type="ChEBI" id="CHEBI:67139"/>
        <dbReference type="EC" id="1.17.1.8"/>
    </reaction>
</comment>
<evidence type="ECO:0000256" key="3">
    <source>
        <dbReference type="ARBA" id="ARBA00022857"/>
    </source>
</evidence>
<evidence type="ECO:0000256" key="11">
    <source>
        <dbReference type="ARBA" id="ARBA00049396"/>
    </source>
</evidence>
<dbReference type="GO" id="GO:0005829">
    <property type="term" value="C:cytosol"/>
    <property type="evidence" value="ECO:0007669"/>
    <property type="project" value="TreeGrafter"/>
</dbReference>
<organism evidence="14">
    <name type="scientific">Alloyangia sp. H15</name>
    <dbReference type="NCBI Taxonomy" id="3029062"/>
    <lineage>
        <taxon>Bacteria</taxon>
        <taxon>Pseudomonadati</taxon>
        <taxon>Pseudomonadota</taxon>
        <taxon>Alphaproteobacteria</taxon>
        <taxon>Rhodobacterales</taxon>
        <taxon>Roseobacteraceae</taxon>
        <taxon>Alloyangia</taxon>
    </lineage>
</organism>
<name>A0AAU8AQ11_9RHOB</name>
<dbReference type="SUPFAM" id="SSF51735">
    <property type="entry name" value="NAD(P)-binding Rossmann-fold domains"/>
    <property type="match status" value="1"/>
</dbReference>
<protein>
    <recommendedName>
        <fullName evidence="9">4-hydroxy-tetrahydrodipicolinate reductase</fullName>
        <ecNumber evidence="9">1.17.1.8</ecNumber>
    </recommendedName>
</protein>
<dbReference type="AlphaFoldDB" id="A0AAU8AQ11"/>
<dbReference type="CDD" id="cd02274">
    <property type="entry name" value="DHDPR_N"/>
    <property type="match status" value="1"/>
</dbReference>
<dbReference type="PIRSF" id="PIRSF000161">
    <property type="entry name" value="DHPR"/>
    <property type="match status" value="1"/>
</dbReference>
<dbReference type="Gene3D" id="3.40.50.720">
    <property type="entry name" value="NAD(P)-binding Rossmann-like Domain"/>
    <property type="match status" value="1"/>
</dbReference>
<dbReference type="GO" id="GO:0019877">
    <property type="term" value="P:diaminopimelate biosynthetic process"/>
    <property type="evidence" value="ECO:0007669"/>
    <property type="project" value="UniProtKB-KW"/>
</dbReference>
<keyword evidence="6" id="KW-0520">NAD</keyword>
<gene>
    <name evidence="14" type="ORF">PVT71_23545</name>
</gene>
<feature type="domain" description="Dihydrodipicolinate reductase N-terminal" evidence="12">
    <location>
        <begin position="1"/>
        <end position="101"/>
    </location>
</feature>
<proteinExistence type="inferred from homology"/>
<dbReference type="GO" id="GO:0009089">
    <property type="term" value="P:lysine biosynthetic process via diaminopimelate"/>
    <property type="evidence" value="ECO:0007669"/>
    <property type="project" value="InterPro"/>
</dbReference>